<sequence>MLFDSKRIRLRKMEKGDVPLYHSWRNDIEMMSSTNPNLDQYSLEETLDFVETIILGSSSSKAYMIHEKEMDVTIGITSLINIDYKNRNAECIIDIGEKTYWGKGYGFEALRLLLNYAFLEMNLHRVSLRVFSFNKKAIRLYEKLGFKHEGTSRQCLYRYGQWYDIVHMGILKDEYKCETTF</sequence>
<organism evidence="2 3">
    <name type="scientific">Halalkalibacterium halodurans (strain ATCC BAA-125 / DSM 18197 / FERM 7344 / JCM 9153 / C-125)</name>
    <name type="common">Bacillus halodurans</name>
    <dbReference type="NCBI Taxonomy" id="272558"/>
    <lineage>
        <taxon>Bacteria</taxon>
        <taxon>Bacillati</taxon>
        <taxon>Bacillota</taxon>
        <taxon>Bacilli</taxon>
        <taxon>Bacillales</taxon>
        <taxon>Bacillaceae</taxon>
        <taxon>Halalkalibacterium (ex Joshi et al. 2022)</taxon>
    </lineage>
</organism>
<dbReference type="STRING" id="272558.gene:10728019"/>
<gene>
    <name evidence="2" type="ordered locus">BH2121</name>
</gene>
<dbReference type="eggNOG" id="COG1670">
    <property type="taxonomic scope" value="Bacteria"/>
</dbReference>
<evidence type="ECO:0000313" key="2">
    <source>
        <dbReference type="EMBL" id="BAB05840.1"/>
    </source>
</evidence>
<dbReference type="KEGG" id="bha:BH2121"/>
<dbReference type="PANTHER" id="PTHR43415:SF3">
    <property type="entry name" value="GNAT-FAMILY ACETYLTRANSFERASE"/>
    <property type="match status" value="1"/>
</dbReference>
<dbReference type="Proteomes" id="UP000001258">
    <property type="component" value="Chromosome"/>
</dbReference>
<dbReference type="EMBL" id="BA000004">
    <property type="protein sequence ID" value="BAB05840.1"/>
    <property type="molecule type" value="Genomic_DNA"/>
</dbReference>
<dbReference type="Gene3D" id="3.40.630.30">
    <property type="match status" value="1"/>
</dbReference>
<dbReference type="PIR" id="A83915">
    <property type="entry name" value="A83915"/>
</dbReference>
<proteinExistence type="predicted"/>
<reference evidence="2 3" key="1">
    <citation type="journal article" date="2000" name="Nucleic Acids Res.">
        <title>Complete genome sequence of the alkaliphilic bacterium Bacillus halodurans and genomic sequence comparison with Bacillus subtilis.</title>
        <authorList>
            <person name="Takami H."/>
            <person name="Nakasone K."/>
            <person name="Takaki Y."/>
            <person name="Maeno G."/>
            <person name="Sasaki R."/>
            <person name="Masui N."/>
            <person name="Fuji F."/>
            <person name="Hirama C."/>
            <person name="Nakamura Y."/>
            <person name="Ogasawara N."/>
            <person name="Kuhara S."/>
            <person name="Horikoshi K."/>
        </authorList>
    </citation>
    <scope>NUCLEOTIDE SEQUENCE [LARGE SCALE GENOMIC DNA]</scope>
    <source>
        <strain evidence="3">ATCC BAA-125 / DSM 18197 / FERM 7344 / JCM 9153 / C-125</strain>
    </source>
</reference>
<dbReference type="RefSeq" id="WP_010898278.1">
    <property type="nucleotide sequence ID" value="NC_002570.2"/>
</dbReference>
<dbReference type="InterPro" id="IPR000182">
    <property type="entry name" value="GNAT_dom"/>
</dbReference>
<accession>Q9KB15</accession>
<evidence type="ECO:0000259" key="1">
    <source>
        <dbReference type="PROSITE" id="PS51186"/>
    </source>
</evidence>
<dbReference type="AlphaFoldDB" id="Q9KB15"/>
<protein>
    <submittedName>
        <fullName evidence="2">BH2121 protein</fullName>
    </submittedName>
</protein>
<evidence type="ECO:0000313" key="3">
    <source>
        <dbReference type="Proteomes" id="UP000001258"/>
    </source>
</evidence>
<dbReference type="SUPFAM" id="SSF55729">
    <property type="entry name" value="Acyl-CoA N-acyltransferases (Nat)"/>
    <property type="match status" value="1"/>
</dbReference>
<dbReference type="Pfam" id="PF13302">
    <property type="entry name" value="Acetyltransf_3"/>
    <property type="match status" value="1"/>
</dbReference>
<dbReference type="InterPro" id="IPR016181">
    <property type="entry name" value="Acyl_CoA_acyltransferase"/>
</dbReference>
<name>Q9KB15_HALH5</name>
<keyword evidence="3" id="KW-1185">Reference proteome</keyword>
<dbReference type="PROSITE" id="PS51186">
    <property type="entry name" value="GNAT"/>
    <property type="match status" value="1"/>
</dbReference>
<dbReference type="HOGENOM" id="CLU_013985_3_2_9"/>
<dbReference type="PANTHER" id="PTHR43415">
    <property type="entry name" value="SPERMIDINE N(1)-ACETYLTRANSFERASE"/>
    <property type="match status" value="1"/>
</dbReference>
<feature type="domain" description="N-acetyltransferase" evidence="1">
    <location>
        <begin position="8"/>
        <end position="173"/>
    </location>
</feature>
<dbReference type="GO" id="GO:0016747">
    <property type="term" value="F:acyltransferase activity, transferring groups other than amino-acyl groups"/>
    <property type="evidence" value="ECO:0007669"/>
    <property type="project" value="InterPro"/>
</dbReference>
<dbReference type="OrthoDB" id="9795206at2"/>